<evidence type="ECO:0000313" key="2">
    <source>
        <dbReference type="Proteomes" id="UP001246858"/>
    </source>
</evidence>
<gene>
    <name evidence="1" type="ORF">J2X78_000493</name>
</gene>
<evidence type="ECO:0000313" key="1">
    <source>
        <dbReference type="EMBL" id="MDR6781941.1"/>
    </source>
</evidence>
<comment type="caution">
    <text evidence="1">The sequence shown here is derived from an EMBL/GenBank/DDBJ whole genome shotgun (WGS) entry which is preliminary data.</text>
</comment>
<proteinExistence type="predicted"/>
<name>A0ACC6KRU7_9SPHI</name>
<protein>
    <submittedName>
        <fullName evidence="1">PAS domain S-box-containing protein</fullName>
    </submittedName>
</protein>
<keyword evidence="2" id="KW-1185">Reference proteome</keyword>
<reference evidence="1" key="1">
    <citation type="submission" date="2023-07" db="EMBL/GenBank/DDBJ databases">
        <title>Sorghum-associated microbial communities from plants grown in Nebraska, USA.</title>
        <authorList>
            <person name="Schachtman D."/>
        </authorList>
    </citation>
    <scope>NUCLEOTIDE SEQUENCE</scope>
    <source>
        <strain evidence="1">2697</strain>
    </source>
</reference>
<dbReference type="EMBL" id="JAVDTF010000001">
    <property type="protein sequence ID" value="MDR6781941.1"/>
    <property type="molecule type" value="Genomic_DNA"/>
</dbReference>
<organism evidence="1 2">
    <name type="scientific">Pedobacter africanus</name>
    <dbReference type="NCBI Taxonomy" id="151894"/>
    <lineage>
        <taxon>Bacteria</taxon>
        <taxon>Pseudomonadati</taxon>
        <taxon>Bacteroidota</taxon>
        <taxon>Sphingobacteriia</taxon>
        <taxon>Sphingobacteriales</taxon>
        <taxon>Sphingobacteriaceae</taxon>
        <taxon>Pedobacter</taxon>
    </lineage>
</organism>
<dbReference type="Proteomes" id="UP001246858">
    <property type="component" value="Unassembled WGS sequence"/>
</dbReference>
<sequence length="869" mass="99898">MTSPKHPSAIDGHSLKAVSQLLEKTNQELYAYKYALDESAIIAITDQKGIIQHVNENFCKISKYTRQELIGQDHRIINSGHHPKALIQNLWKTIAKGKIWKGELKNKAKDGSYYWVDTTIVPFLDQKEKPYQYIAIRSDITDRKLAELEIKRQTEQIENLLECITDGFIGLDKNLCYTYANKQIGELLNMPVETLIGRNVWEVFPDAVGSPTYNAIQKALTERIYICHEDYYPPLNLWQENRIYPTGEGLSIFIRDISKQKREEQHLKLLESVTTNTNDAILITEAEPLDTPGPKIIYVNEAFSKMTGYLPEEVIGKSPRILQGPKTDQKELKRLSKALHNWESCEVTLINYKKNGEEFWVNFSVSPVADEKGWYTHWISIERDVTEKRKLEEEYNQIFHNAPDIICTVGIDGYFKNINPALSSILEYQEQELLNKHITRFIHPDDQKQTLKEMEAHNKGDVAFYFECRCVTRSGKIRWIGWTSTPAFEDGLIFTVGKDITERKELETLLNKATKLAGIGGWEVDYENDSVYWSAITREIHEVGPGYIPDMHSGINFYDGAEQRDILMRHVDLAVKSNMSFDLEARIVTAQQHQKWVRVIGEPEFVNGKCIKLRGSFQDVTARKTSELKLKELNQNLQNHAKELAISNAELEQFAYVASHDLQEPLRMVTSFLSQLEKKYTHIIDSKGKQYIHFAVDGAKRMRQIILDLLEFSRIGKTEDNLENVNLNALIADVTSLYRKKIEDKQAKIIVGHLPEIFTYKAPLRQVFQNLIGNSLKYHHPGQPPIVHIQADETKEYWHFSVKDNGIGIDPQYFDKIFIIFQRLHNKNEYSGTGMGLALTKKIVENLGGKIWVNSTEGGGSTFHFSILK</sequence>
<accession>A0ACC6KRU7</accession>